<dbReference type="Proteomes" id="UP000564885">
    <property type="component" value="Unassembled WGS sequence"/>
</dbReference>
<comment type="caution">
    <text evidence="1">The sequence shown here is derived from an EMBL/GenBank/DDBJ whole genome shotgun (WGS) entry which is preliminary data.</text>
</comment>
<organism evidence="1 2">
    <name type="scientific">Enterovirga aerilata</name>
    <dbReference type="NCBI Taxonomy" id="2730920"/>
    <lineage>
        <taxon>Bacteria</taxon>
        <taxon>Pseudomonadati</taxon>
        <taxon>Pseudomonadota</taxon>
        <taxon>Alphaproteobacteria</taxon>
        <taxon>Hyphomicrobiales</taxon>
        <taxon>Methylobacteriaceae</taxon>
        <taxon>Enterovirga</taxon>
    </lineage>
</organism>
<name>A0A849IBU8_9HYPH</name>
<evidence type="ECO:0000313" key="1">
    <source>
        <dbReference type="EMBL" id="NNM74751.1"/>
    </source>
</evidence>
<dbReference type="RefSeq" id="WP_171220199.1">
    <property type="nucleotide sequence ID" value="NZ_JABEPP010000006.1"/>
</dbReference>
<sequence length="402" mass="43898">MADTYTANYNLTKPEVGASRDTWGTKINANFDTLDGQLKAVSNIANAALPRTGSTGNVSFTGNLGVTGDITTSRSATEGVIYLGADGQRYLHRDQSGNYHMPGGTLTVGGYQVARQGVFANFSDMGIGWGEAYIFADGHAPVIRSGANPNYRYFRFDADGVFYTAGVWASANVSAGGRLTANTNRTDGGYVEVYDNDGSRAYLHYNNPNFGILRADGGWGFYGTNDGFFWAGSNYGWLHDYVNARAAAHAATRPGYGFNTFNDSQRVEKAWPAFELNWSGVRHWIMQIWDNGGWHLYDQSGGNWAIAVTTDHRFHIREVGDVINWVNSGLGARADWGYVNGCITDIYLTSSNDWAFGNPGIVDLGGPWVMVGAGYINGHPHGRSCILQRRYRDGGVYNIART</sequence>
<evidence type="ECO:0000313" key="2">
    <source>
        <dbReference type="Proteomes" id="UP000564885"/>
    </source>
</evidence>
<proteinExistence type="predicted"/>
<dbReference type="EMBL" id="JABEPP010000006">
    <property type="protein sequence ID" value="NNM74751.1"/>
    <property type="molecule type" value="Genomic_DNA"/>
</dbReference>
<keyword evidence="2" id="KW-1185">Reference proteome</keyword>
<reference evidence="1 2" key="1">
    <citation type="submission" date="2020-04" db="EMBL/GenBank/DDBJ databases">
        <title>Enterovirga sp. isolate from soil.</title>
        <authorList>
            <person name="Chea S."/>
            <person name="Kim D.-U."/>
        </authorList>
    </citation>
    <scope>NUCLEOTIDE SEQUENCE [LARGE SCALE GENOMIC DNA]</scope>
    <source>
        <strain evidence="1 2">DB1703</strain>
    </source>
</reference>
<accession>A0A849IBU8</accession>
<gene>
    <name evidence="1" type="ORF">HJG44_20530</name>
</gene>
<protein>
    <submittedName>
        <fullName evidence="1">Uncharacterized protein</fullName>
    </submittedName>
</protein>
<dbReference type="AlphaFoldDB" id="A0A849IBU8"/>